<keyword evidence="3" id="KW-0675">Receptor</keyword>
<comment type="caution">
    <text evidence="6">The sequence shown here is derived from an EMBL/GenBank/DDBJ whole genome shotgun (WGS) entry which is preliminary data.</text>
</comment>
<dbReference type="Proteomes" id="UP001196413">
    <property type="component" value="Unassembled WGS sequence"/>
</dbReference>
<dbReference type="InterPro" id="IPR000536">
    <property type="entry name" value="Nucl_hrmn_rcpt_lig-bd"/>
</dbReference>
<dbReference type="AlphaFoldDB" id="A0AAD5LYI8"/>
<accession>A0AAD5LYI8</accession>
<evidence type="ECO:0000256" key="3">
    <source>
        <dbReference type="ARBA" id="ARBA00023170"/>
    </source>
</evidence>
<evidence type="ECO:0000313" key="6">
    <source>
        <dbReference type="EMBL" id="KAJ1349037.1"/>
    </source>
</evidence>
<proteinExistence type="predicted"/>
<evidence type="ECO:0000256" key="1">
    <source>
        <dbReference type="ARBA" id="ARBA00023015"/>
    </source>
</evidence>
<dbReference type="Pfam" id="PF00104">
    <property type="entry name" value="Hormone_recep"/>
    <property type="match status" value="1"/>
</dbReference>
<gene>
    <name evidence="6" type="primary">FAX-1_2</name>
    <name evidence="6" type="ORF">KIN20_004477</name>
</gene>
<dbReference type="PROSITE" id="PS51843">
    <property type="entry name" value="NR_LBD"/>
    <property type="match status" value="1"/>
</dbReference>
<evidence type="ECO:0000259" key="5">
    <source>
        <dbReference type="PROSITE" id="PS51843"/>
    </source>
</evidence>
<dbReference type="PANTHER" id="PTHR24083">
    <property type="entry name" value="NUCLEAR HORMONE RECEPTOR"/>
    <property type="match status" value="1"/>
</dbReference>
<evidence type="ECO:0000256" key="4">
    <source>
        <dbReference type="SAM" id="MobiDB-lite"/>
    </source>
</evidence>
<dbReference type="SUPFAM" id="SSF48508">
    <property type="entry name" value="Nuclear receptor ligand-binding domain"/>
    <property type="match status" value="1"/>
</dbReference>
<sequence>MPSADKPQRPLTLAYSSTLVHYPSIVPGPLDPELPPREESPMSAISEGRTEDERKESFPDSPGKILELSLLWTQAVPSFRSLSESEKSRLLNANWRLLFLLSLAEWSHSLLIGVTDYEPAVKAALSSVRSLELDRTEFSCLKAIALFLNESSTNDLFEIHLEQSLTVLNQHTVRNHPTSSRCGRLLLALGDLRSVPPALVDQILSSEGGHLKILSRFLIVANCLPNTQIYIKINKILNKENFLDLVHHSIELIILYRLCDPSVVSCSSKNDFHI</sequence>
<feature type="domain" description="NR LBD" evidence="5">
    <location>
        <begin position="3"/>
        <end position="225"/>
    </location>
</feature>
<protein>
    <submittedName>
        <fullName evidence="6">Zinc finger, C4 type (Two domains)</fullName>
    </submittedName>
</protein>
<evidence type="ECO:0000313" key="7">
    <source>
        <dbReference type="Proteomes" id="UP001196413"/>
    </source>
</evidence>
<reference evidence="6" key="1">
    <citation type="submission" date="2021-06" db="EMBL/GenBank/DDBJ databases">
        <title>Parelaphostrongylus tenuis whole genome reference sequence.</title>
        <authorList>
            <person name="Garwood T.J."/>
            <person name="Larsen P.A."/>
            <person name="Fountain-Jones N.M."/>
            <person name="Garbe J.R."/>
            <person name="Macchietto M.G."/>
            <person name="Kania S.A."/>
            <person name="Gerhold R.W."/>
            <person name="Richards J.E."/>
            <person name="Wolf T.M."/>
        </authorList>
    </citation>
    <scope>NUCLEOTIDE SEQUENCE</scope>
    <source>
        <strain evidence="6">MNPRO001-30</strain>
        <tissue evidence="6">Meninges</tissue>
    </source>
</reference>
<feature type="compositionally biased region" description="Basic and acidic residues" evidence="4">
    <location>
        <begin position="48"/>
        <end position="58"/>
    </location>
</feature>
<keyword evidence="2" id="KW-0804">Transcription</keyword>
<dbReference type="InterPro" id="IPR035500">
    <property type="entry name" value="NHR-like_dom_sf"/>
</dbReference>
<name>A0AAD5LYI8_PARTN</name>
<dbReference type="InterPro" id="IPR050274">
    <property type="entry name" value="Nuclear_hormone_rcpt_NR2"/>
</dbReference>
<feature type="region of interest" description="Disordered" evidence="4">
    <location>
        <begin position="24"/>
        <end position="61"/>
    </location>
</feature>
<dbReference type="EMBL" id="JAHQIW010000602">
    <property type="protein sequence ID" value="KAJ1349037.1"/>
    <property type="molecule type" value="Genomic_DNA"/>
</dbReference>
<dbReference type="Gene3D" id="1.10.565.10">
    <property type="entry name" value="Retinoid X Receptor"/>
    <property type="match status" value="2"/>
</dbReference>
<keyword evidence="7" id="KW-1185">Reference proteome</keyword>
<evidence type="ECO:0000256" key="2">
    <source>
        <dbReference type="ARBA" id="ARBA00023163"/>
    </source>
</evidence>
<organism evidence="6 7">
    <name type="scientific">Parelaphostrongylus tenuis</name>
    <name type="common">Meningeal worm</name>
    <dbReference type="NCBI Taxonomy" id="148309"/>
    <lineage>
        <taxon>Eukaryota</taxon>
        <taxon>Metazoa</taxon>
        <taxon>Ecdysozoa</taxon>
        <taxon>Nematoda</taxon>
        <taxon>Chromadorea</taxon>
        <taxon>Rhabditida</taxon>
        <taxon>Rhabditina</taxon>
        <taxon>Rhabditomorpha</taxon>
        <taxon>Strongyloidea</taxon>
        <taxon>Metastrongylidae</taxon>
        <taxon>Parelaphostrongylus</taxon>
    </lineage>
</organism>
<keyword evidence="1" id="KW-0805">Transcription regulation</keyword>